<feature type="binding site" evidence="2">
    <location>
        <position position="58"/>
    </location>
    <ligand>
        <name>substrate</name>
    </ligand>
</feature>
<dbReference type="Pfam" id="PF00300">
    <property type="entry name" value="His_Phos_1"/>
    <property type="match status" value="1"/>
</dbReference>
<dbReference type="PROSITE" id="PS00175">
    <property type="entry name" value="PG_MUTASE"/>
    <property type="match status" value="1"/>
</dbReference>
<gene>
    <name evidence="3" type="ORF">HKBW3S03_00020</name>
    <name evidence="4" type="ORF">HKBW3S09_00009</name>
    <name evidence="5" type="ORF">HKBW3S44_00077</name>
</gene>
<organism evidence="4 8">
    <name type="scientific">Candidatus Hakubella thermalkaliphila</name>
    <dbReference type="NCBI Taxonomy" id="2754717"/>
    <lineage>
        <taxon>Bacteria</taxon>
        <taxon>Bacillati</taxon>
        <taxon>Actinomycetota</taxon>
        <taxon>Actinomycetota incertae sedis</taxon>
        <taxon>Candidatus Hakubellales</taxon>
        <taxon>Candidatus Hakubellaceae</taxon>
        <taxon>Candidatus Hakubella</taxon>
    </lineage>
</organism>
<dbReference type="EMBL" id="BLRU01000001">
    <property type="protein sequence ID" value="GFP18515.1"/>
    <property type="molecule type" value="Genomic_DNA"/>
</dbReference>
<feature type="active site" description="Proton donor/acceptor" evidence="1">
    <location>
        <position position="82"/>
    </location>
</feature>
<protein>
    <submittedName>
        <fullName evidence="4">Phosphoserine phosphatase</fullName>
    </submittedName>
</protein>
<dbReference type="EMBL" id="BLSC01000003">
    <property type="protein sequence ID" value="GFP36394.1"/>
    <property type="molecule type" value="Genomic_DNA"/>
</dbReference>
<reference evidence="6 7" key="1">
    <citation type="journal article" date="2020" name="Front. Microbiol.">
        <title>Single-cell genomics of novel Actinobacteria with the Wood-Ljungdahl pathway discovered in a serpentinizing system.</title>
        <authorList>
            <person name="Merino N."/>
            <person name="Kawai M."/>
            <person name="Boyd E.S."/>
            <person name="Colman D.R."/>
            <person name="McGlynn S.E."/>
            <person name="Nealson K.H."/>
            <person name="Kurokawa K."/>
            <person name="Hongoh Y."/>
        </authorList>
    </citation>
    <scope>NUCLEOTIDE SEQUENCE [LARGE SCALE GENOMIC DNA]</scope>
    <source>
        <strain evidence="3 7">S03</strain>
        <strain evidence="4 8">S09_30</strain>
        <strain evidence="5 6">S44</strain>
    </source>
</reference>
<dbReference type="SMART" id="SM00855">
    <property type="entry name" value="PGAM"/>
    <property type="match status" value="1"/>
</dbReference>
<comment type="caution">
    <text evidence="4">The sequence shown here is derived from an EMBL/GenBank/DDBJ whole genome shotgun (WGS) entry which is preliminary data.</text>
</comment>
<evidence type="ECO:0000256" key="2">
    <source>
        <dbReference type="PIRSR" id="PIRSR613078-2"/>
    </source>
</evidence>
<dbReference type="Gene3D" id="3.40.50.1240">
    <property type="entry name" value="Phosphoglycerate mutase-like"/>
    <property type="match status" value="1"/>
</dbReference>
<dbReference type="SUPFAM" id="SSF53254">
    <property type="entry name" value="Phosphoglycerate mutase-like"/>
    <property type="match status" value="1"/>
</dbReference>
<accession>A0A6V8NQE6</accession>
<dbReference type="CDD" id="cd07067">
    <property type="entry name" value="HP_PGM_like"/>
    <property type="match status" value="1"/>
</dbReference>
<dbReference type="Proteomes" id="UP000574717">
    <property type="component" value="Unassembled WGS sequence"/>
</dbReference>
<dbReference type="PANTHER" id="PTHR48100">
    <property type="entry name" value="BROAD-SPECIFICITY PHOSPHATASE YOR283W-RELATED"/>
    <property type="match status" value="1"/>
</dbReference>
<dbReference type="InterPro" id="IPR001345">
    <property type="entry name" value="PG/BPGM_mutase_AS"/>
</dbReference>
<feature type="binding site" evidence="2">
    <location>
        <begin position="8"/>
        <end position="15"/>
    </location>
    <ligand>
        <name>substrate</name>
    </ligand>
</feature>
<dbReference type="PANTHER" id="PTHR48100:SF10">
    <property type="entry name" value="2-CARBOXY-D-ARABINITOL-1-PHOSPHATASE-RELATED"/>
    <property type="match status" value="1"/>
</dbReference>
<name>A0A6V8NQE6_9ACTN</name>
<dbReference type="InterPro" id="IPR013078">
    <property type="entry name" value="His_Pase_superF_clade-1"/>
</dbReference>
<proteinExistence type="predicted"/>
<evidence type="ECO:0000313" key="5">
    <source>
        <dbReference type="EMBL" id="GFP36394.1"/>
    </source>
</evidence>
<dbReference type="AlphaFoldDB" id="A0A6V8NQE6"/>
<dbReference type="Proteomes" id="UP000585609">
    <property type="component" value="Unassembled WGS sequence"/>
</dbReference>
<dbReference type="EMBL" id="BLRW01000001">
    <property type="protein sequence ID" value="GFP22542.1"/>
    <property type="molecule type" value="Genomic_DNA"/>
</dbReference>
<evidence type="ECO:0000256" key="1">
    <source>
        <dbReference type="PIRSR" id="PIRSR613078-1"/>
    </source>
</evidence>
<feature type="binding site" evidence="2">
    <location>
        <position position="93"/>
    </location>
    <ligand>
        <name>substrate</name>
    </ligand>
</feature>
<sequence>MTRIVLIRHGETEWNRLGRFQGRTDVPLNQEGLEQAERLAQRLKEVPLTRIYTSPLIRARKTAEIVNDCHGVEIVPQEELTEVDHGHWTGMFKSQVMEMDGERYKTWLTRPDTLVVPGGESLSDVFRRSVGVIEEIIENNGGETIQICAHDAVNKVLLCHFLGLELSSFWKFKQGNGCINIIDVLDRNNFMIMLVNDTCHLGGIVDSTAEGAL</sequence>
<evidence type="ECO:0000313" key="8">
    <source>
        <dbReference type="Proteomes" id="UP000585609"/>
    </source>
</evidence>
<dbReference type="Proteomes" id="UP000561271">
    <property type="component" value="Unassembled WGS sequence"/>
</dbReference>
<evidence type="ECO:0000313" key="3">
    <source>
        <dbReference type="EMBL" id="GFP18515.1"/>
    </source>
</evidence>
<dbReference type="InterPro" id="IPR050275">
    <property type="entry name" value="PGM_Phosphatase"/>
</dbReference>
<dbReference type="InterPro" id="IPR029033">
    <property type="entry name" value="His_PPase_superfam"/>
</dbReference>
<dbReference type="RefSeq" id="WP_176230747.1">
    <property type="nucleotide sequence ID" value="NZ_BLRU01000001.1"/>
</dbReference>
<evidence type="ECO:0000313" key="6">
    <source>
        <dbReference type="Proteomes" id="UP000561271"/>
    </source>
</evidence>
<feature type="active site" description="Tele-phosphohistidine intermediate" evidence="1">
    <location>
        <position position="9"/>
    </location>
</feature>
<dbReference type="GO" id="GO:0016791">
    <property type="term" value="F:phosphatase activity"/>
    <property type="evidence" value="ECO:0007669"/>
    <property type="project" value="TreeGrafter"/>
</dbReference>
<evidence type="ECO:0000313" key="4">
    <source>
        <dbReference type="EMBL" id="GFP22542.1"/>
    </source>
</evidence>
<evidence type="ECO:0000313" key="7">
    <source>
        <dbReference type="Proteomes" id="UP000574717"/>
    </source>
</evidence>